<feature type="chain" id="PRO_5044997808" description="Carboxylic ester hydrolase" evidence="3">
    <location>
        <begin position="31"/>
        <end position="543"/>
    </location>
</feature>
<keyword evidence="7" id="KW-1185">Reference proteome</keyword>
<keyword evidence="2 3" id="KW-0378">Hydrolase</keyword>
<comment type="similarity">
    <text evidence="1 3">Belongs to the type-B carboxylesterase/lipase family.</text>
</comment>
<organism evidence="6 7">
    <name type="scientific">Actinomycetospora aeridis</name>
    <dbReference type="NCBI Taxonomy" id="3129231"/>
    <lineage>
        <taxon>Bacteria</taxon>
        <taxon>Bacillati</taxon>
        <taxon>Actinomycetota</taxon>
        <taxon>Actinomycetes</taxon>
        <taxon>Pseudonocardiales</taxon>
        <taxon>Pseudonocardiaceae</taxon>
        <taxon>Actinomycetospora</taxon>
    </lineage>
</organism>
<dbReference type="InterPro" id="IPR002018">
    <property type="entry name" value="CarbesteraseB"/>
</dbReference>
<dbReference type="SUPFAM" id="SSF53474">
    <property type="entry name" value="alpha/beta-Hydrolases"/>
    <property type="match status" value="1"/>
</dbReference>
<evidence type="ECO:0000256" key="2">
    <source>
        <dbReference type="ARBA" id="ARBA00022801"/>
    </source>
</evidence>
<dbReference type="Pfam" id="PF00135">
    <property type="entry name" value="COesterase"/>
    <property type="match status" value="1"/>
</dbReference>
<evidence type="ECO:0000259" key="5">
    <source>
        <dbReference type="Pfam" id="PF00135"/>
    </source>
</evidence>
<accession>A0ABU8N6K3</accession>
<evidence type="ECO:0000256" key="3">
    <source>
        <dbReference type="RuleBase" id="RU361235"/>
    </source>
</evidence>
<name>A0ABU8N6K3_9PSEU</name>
<feature type="signal peptide" evidence="3">
    <location>
        <begin position="1"/>
        <end position="30"/>
    </location>
</feature>
<dbReference type="PANTHER" id="PTHR11559">
    <property type="entry name" value="CARBOXYLESTERASE"/>
    <property type="match status" value="1"/>
</dbReference>
<dbReference type="PROSITE" id="PS00122">
    <property type="entry name" value="CARBOXYLESTERASE_B_1"/>
    <property type="match status" value="1"/>
</dbReference>
<dbReference type="EMBL" id="JBBEGL010000004">
    <property type="protein sequence ID" value="MEJ2887938.1"/>
    <property type="molecule type" value="Genomic_DNA"/>
</dbReference>
<evidence type="ECO:0000313" key="7">
    <source>
        <dbReference type="Proteomes" id="UP001370100"/>
    </source>
</evidence>
<evidence type="ECO:0000256" key="4">
    <source>
        <dbReference type="SAM" id="MobiDB-lite"/>
    </source>
</evidence>
<proteinExistence type="inferred from homology"/>
<dbReference type="PROSITE" id="PS51257">
    <property type="entry name" value="PROKAR_LIPOPROTEIN"/>
    <property type="match status" value="1"/>
</dbReference>
<dbReference type="Gene3D" id="3.40.50.1820">
    <property type="entry name" value="alpha/beta hydrolase"/>
    <property type="match status" value="1"/>
</dbReference>
<reference evidence="6 7" key="1">
    <citation type="submission" date="2024-03" db="EMBL/GenBank/DDBJ databases">
        <title>Actinomycetospora sp. OC33-EN06, a novel actinomycete isolated from wild orchid (Aerides multiflora).</title>
        <authorList>
            <person name="Suriyachadkun C."/>
        </authorList>
    </citation>
    <scope>NUCLEOTIDE SEQUENCE [LARGE SCALE GENOMIC DNA]</scope>
    <source>
        <strain evidence="6 7">OC33-EN06</strain>
    </source>
</reference>
<keyword evidence="3" id="KW-0732">Signal</keyword>
<evidence type="ECO:0000256" key="1">
    <source>
        <dbReference type="ARBA" id="ARBA00005964"/>
    </source>
</evidence>
<dbReference type="EC" id="3.1.1.-" evidence="3"/>
<dbReference type="InterPro" id="IPR029058">
    <property type="entry name" value="AB_hydrolase_fold"/>
</dbReference>
<sequence>MPRTGTPRGRRDTWRGLALALLLAVATACATGPEDPSSPVLRTAGGDLQGIDDGSVQRYLGLRYAQPPVGDLRWAPPVAVPAWSGVRPVTASGPRCPQRGGASAGQVPADQSEDCLFLDVTVPTQRAADARLPVVVWWHGGGYVSGAGSDVDPRRLAEQGVVVVSVNYRLGLLGYLGLPGLVGSGSFGFLDQLASLRWVRDNVAAFGGDPAAVTVAGQSAGAAAVCALLGSPALGDLGVARAIVMSGSCSVSWPPTALGPDRGPRRLYAPREAVEAAGAQTAAGLGCTGPDAATCLRGRSTAQLLDATPPQTVLAYGSDVLPVEPGDALDGRRTPIPVLIGTTHDEARAFVRPQQRADPARFGPSAYPRLLEAAFGGSADAVEREYPLARHGGSGPATWSAVLTDTVWSCPTLRDEQALARSAPTFAYEFAAPDPDPGAGDEGPNRLPVGAQHSGDLPLLFDVPGVGSLPDAEQDLGRRVVASWAAFARTGRPDGPGLPPWEPADRDGVPRPTVLGVEGVAPYDASVEHHCGFWARTARAGAR</sequence>
<protein>
    <recommendedName>
        <fullName evidence="3">Carboxylic ester hydrolase</fullName>
        <ecNumber evidence="3">3.1.1.-</ecNumber>
    </recommendedName>
</protein>
<dbReference type="InterPro" id="IPR050309">
    <property type="entry name" value="Type-B_Carboxylest/Lipase"/>
</dbReference>
<dbReference type="RefSeq" id="WP_337714428.1">
    <property type="nucleotide sequence ID" value="NZ_JBBEGL010000004.1"/>
</dbReference>
<dbReference type="InterPro" id="IPR019826">
    <property type="entry name" value="Carboxylesterase_B_AS"/>
</dbReference>
<comment type="caution">
    <text evidence="6">The sequence shown here is derived from an EMBL/GenBank/DDBJ whole genome shotgun (WGS) entry which is preliminary data.</text>
</comment>
<feature type="domain" description="Carboxylesterase type B" evidence="5">
    <location>
        <begin position="38"/>
        <end position="504"/>
    </location>
</feature>
<gene>
    <name evidence="6" type="ORF">WCD41_15870</name>
</gene>
<evidence type="ECO:0000313" key="6">
    <source>
        <dbReference type="EMBL" id="MEJ2887938.1"/>
    </source>
</evidence>
<feature type="region of interest" description="Disordered" evidence="4">
    <location>
        <begin position="433"/>
        <end position="452"/>
    </location>
</feature>
<dbReference type="Proteomes" id="UP001370100">
    <property type="component" value="Unassembled WGS sequence"/>
</dbReference>